<organism evidence="1 2">
    <name type="scientific">Elysia crispata</name>
    <name type="common">lettuce slug</name>
    <dbReference type="NCBI Taxonomy" id="231223"/>
    <lineage>
        <taxon>Eukaryota</taxon>
        <taxon>Metazoa</taxon>
        <taxon>Spiralia</taxon>
        <taxon>Lophotrochozoa</taxon>
        <taxon>Mollusca</taxon>
        <taxon>Gastropoda</taxon>
        <taxon>Heterobranchia</taxon>
        <taxon>Euthyneura</taxon>
        <taxon>Panpulmonata</taxon>
        <taxon>Sacoglossa</taxon>
        <taxon>Placobranchoidea</taxon>
        <taxon>Plakobranchidae</taxon>
        <taxon>Elysia</taxon>
    </lineage>
</organism>
<accession>A0AAE1E5K5</accession>
<dbReference type="EMBL" id="JAWDGP010001077">
    <property type="protein sequence ID" value="KAK3795224.1"/>
    <property type="molecule type" value="Genomic_DNA"/>
</dbReference>
<sequence>MSDNNVISLITNINVLLELSRFLENVTSARRAGIRPKLRRPTERVHNIVCVLARRSDSSGLTGAVTPGPREDRNTGLIESAHATRSTTGQLVKQPGFLAFCQPYPLYKHTTLFTIQTPTAQCDTLNYWLIPAPARCRGSPVSENQSQARPSHAHGVRVATRLVIVRASDTSPTLCGAVNVFTSSSSKTAMSLTLQAGKHQVSSQKKLGLYLFKIKPRVAANKRK</sequence>
<proteinExistence type="predicted"/>
<dbReference type="Proteomes" id="UP001283361">
    <property type="component" value="Unassembled WGS sequence"/>
</dbReference>
<dbReference type="AlphaFoldDB" id="A0AAE1E5K5"/>
<name>A0AAE1E5K5_9GAST</name>
<reference evidence="1" key="1">
    <citation type="journal article" date="2023" name="G3 (Bethesda)">
        <title>A reference genome for the long-term kleptoplast-retaining sea slug Elysia crispata morphotype clarki.</title>
        <authorList>
            <person name="Eastman K.E."/>
            <person name="Pendleton A.L."/>
            <person name="Shaikh M.A."/>
            <person name="Suttiyut T."/>
            <person name="Ogas R."/>
            <person name="Tomko P."/>
            <person name="Gavelis G."/>
            <person name="Widhalm J.R."/>
            <person name="Wisecaver J.H."/>
        </authorList>
    </citation>
    <scope>NUCLEOTIDE SEQUENCE</scope>
    <source>
        <strain evidence="1">ECLA1</strain>
    </source>
</reference>
<keyword evidence="2" id="KW-1185">Reference proteome</keyword>
<gene>
    <name evidence="1" type="ORF">RRG08_056285</name>
</gene>
<comment type="caution">
    <text evidence="1">The sequence shown here is derived from an EMBL/GenBank/DDBJ whole genome shotgun (WGS) entry which is preliminary data.</text>
</comment>
<protein>
    <submittedName>
        <fullName evidence="1">Uncharacterized protein</fullName>
    </submittedName>
</protein>
<evidence type="ECO:0000313" key="1">
    <source>
        <dbReference type="EMBL" id="KAK3795224.1"/>
    </source>
</evidence>
<evidence type="ECO:0000313" key="2">
    <source>
        <dbReference type="Proteomes" id="UP001283361"/>
    </source>
</evidence>